<dbReference type="Pfam" id="PF01841">
    <property type="entry name" value="Transglut_core"/>
    <property type="match status" value="1"/>
</dbReference>
<evidence type="ECO:0000256" key="1">
    <source>
        <dbReference type="SAM" id="MobiDB-lite"/>
    </source>
</evidence>
<feature type="transmembrane region" description="Helical" evidence="2">
    <location>
        <begin position="151"/>
        <end position="168"/>
    </location>
</feature>
<organism evidence="4 5">
    <name type="scientific">Antiquaquibacter soli</name>
    <dbReference type="NCBI Taxonomy" id="3064523"/>
    <lineage>
        <taxon>Bacteria</taxon>
        <taxon>Bacillati</taxon>
        <taxon>Actinomycetota</taxon>
        <taxon>Actinomycetes</taxon>
        <taxon>Micrococcales</taxon>
        <taxon>Microbacteriaceae</taxon>
        <taxon>Antiquaquibacter</taxon>
    </lineage>
</organism>
<dbReference type="InterPro" id="IPR038765">
    <property type="entry name" value="Papain-like_cys_pep_sf"/>
</dbReference>
<dbReference type="Gene3D" id="3.10.620.30">
    <property type="match status" value="1"/>
</dbReference>
<evidence type="ECO:0000313" key="4">
    <source>
        <dbReference type="EMBL" id="MDO7881542.1"/>
    </source>
</evidence>
<protein>
    <submittedName>
        <fullName evidence="4">Transglutaminase-like domain-containing protein</fullName>
    </submittedName>
</protein>
<sequence>MSPRPSVATTVVATAFLWVTMAIASLALWPIYEGTGILIVIAVGLVAGSAVAIAGAAWRWPAWAVMIATTVVFGIVGVPAAVPSEAQWGVLPTVQGLQDLVAGVALGWKQLLTISLPVGDYEALLVPALVLVLVLTVVGLSIALRSRIPELAVLSPVVLYLVALALGPDEPVRAIVTPIALLVSVLLWLVWFRWRRRRAAIRLLLSPTAEPRPGRDSAAGLRTAIGAVLILALSAGAAVVAANAVPPVQDRTVLRSAVEQPFDPRAYVSPLAGFRGYWREPTLDAVLFTVSQSGVGERIRLATMDTYDGVVFSVGSAEVSSESGSFTRVPSTVDQSGVDGDPVELAVSVGDYAGVWMPTLGALESVQFDGATATDRRNAFYFNATTGTAAILGGLHPGDSYRISAIEPVEPAESQLESVSPGTADVPAAQSVPEELQATLDGYVTGVEGAGARLVAMLQGLAAEGYISHGVGEDEPPSRSGHAADRIAELVSGPRMIGDGEQYAVAAALMARELGFPSRVVVGFESDDAEITGSDVVAWIEVNTAQYGWVAVDPNPPFREIPEELPEENSQVARPPTIVPPPVVESENLDRQSTPDSEQELPPDLNPVLQVLLAVLRVIGWSLVVIAILLAPFLVIVAAKLRRRRLRRRAPTALERIHGGWQEFEDSVVDHGLSPSATATRSEVASIAGGVQAAVLAAVADRAMFSPDDPAPSDADSVWRAVDELRGSLDAGRTRWQRVKARISLRSLGGYSVSKLFRR</sequence>
<feature type="transmembrane region" description="Helical" evidence="2">
    <location>
        <begin position="7"/>
        <end position="31"/>
    </location>
</feature>
<gene>
    <name evidence="4" type="ORF">Q5716_04800</name>
</gene>
<feature type="transmembrane region" description="Helical" evidence="2">
    <location>
        <begin position="174"/>
        <end position="192"/>
    </location>
</feature>
<dbReference type="InterPro" id="IPR052901">
    <property type="entry name" value="Bact_TGase-like"/>
</dbReference>
<comment type="caution">
    <text evidence="4">The sequence shown here is derived from an EMBL/GenBank/DDBJ whole genome shotgun (WGS) entry which is preliminary data.</text>
</comment>
<accession>A0ABT9BM86</accession>
<proteinExistence type="predicted"/>
<feature type="transmembrane region" description="Helical" evidence="2">
    <location>
        <begin position="124"/>
        <end position="144"/>
    </location>
</feature>
<keyword evidence="2" id="KW-0812">Transmembrane</keyword>
<evidence type="ECO:0000259" key="3">
    <source>
        <dbReference type="SMART" id="SM00460"/>
    </source>
</evidence>
<dbReference type="PANTHER" id="PTHR42736:SF1">
    <property type="entry name" value="PROTEIN-GLUTAMINE GAMMA-GLUTAMYLTRANSFERASE"/>
    <property type="match status" value="1"/>
</dbReference>
<dbReference type="RefSeq" id="WP_305001950.1">
    <property type="nucleotide sequence ID" value="NZ_JAUQUB010000001.1"/>
</dbReference>
<keyword evidence="2" id="KW-1133">Transmembrane helix</keyword>
<feature type="transmembrane region" description="Helical" evidence="2">
    <location>
        <begin position="618"/>
        <end position="639"/>
    </location>
</feature>
<feature type="transmembrane region" description="Helical" evidence="2">
    <location>
        <begin position="63"/>
        <end position="82"/>
    </location>
</feature>
<dbReference type="SMART" id="SM00460">
    <property type="entry name" value="TGc"/>
    <property type="match status" value="1"/>
</dbReference>
<feature type="transmembrane region" description="Helical" evidence="2">
    <location>
        <begin position="37"/>
        <end position="56"/>
    </location>
</feature>
<feature type="region of interest" description="Disordered" evidence="1">
    <location>
        <begin position="560"/>
        <end position="601"/>
    </location>
</feature>
<feature type="domain" description="Transglutaminase-like" evidence="3">
    <location>
        <begin position="492"/>
        <end position="556"/>
    </location>
</feature>
<dbReference type="InterPro" id="IPR002931">
    <property type="entry name" value="Transglutaminase-like"/>
</dbReference>
<keyword evidence="5" id="KW-1185">Reference proteome</keyword>
<dbReference type="PANTHER" id="PTHR42736">
    <property type="entry name" value="PROTEIN-GLUTAMINE GAMMA-GLUTAMYLTRANSFERASE"/>
    <property type="match status" value="1"/>
</dbReference>
<dbReference type="SUPFAM" id="SSF54001">
    <property type="entry name" value="Cysteine proteinases"/>
    <property type="match status" value="1"/>
</dbReference>
<dbReference type="InterPro" id="IPR021878">
    <property type="entry name" value="TgpA_N"/>
</dbReference>
<dbReference type="Proteomes" id="UP001241072">
    <property type="component" value="Unassembled WGS sequence"/>
</dbReference>
<keyword evidence="2" id="KW-0472">Membrane</keyword>
<reference evidence="4 5" key="1">
    <citation type="submission" date="2023-07" db="EMBL/GenBank/DDBJ databases">
        <title>Protaetiibacter sp. nov WY-16 isolated from soil.</title>
        <authorList>
            <person name="Liu B."/>
            <person name="Wan Y."/>
        </authorList>
    </citation>
    <scope>NUCLEOTIDE SEQUENCE [LARGE SCALE GENOMIC DNA]</scope>
    <source>
        <strain evidence="4 5">WY-16</strain>
    </source>
</reference>
<name>A0ABT9BM86_9MICO</name>
<dbReference type="EMBL" id="JAUQUB010000001">
    <property type="protein sequence ID" value="MDO7881542.1"/>
    <property type="molecule type" value="Genomic_DNA"/>
</dbReference>
<evidence type="ECO:0000256" key="2">
    <source>
        <dbReference type="SAM" id="Phobius"/>
    </source>
</evidence>
<feature type="transmembrane region" description="Helical" evidence="2">
    <location>
        <begin position="224"/>
        <end position="245"/>
    </location>
</feature>
<evidence type="ECO:0000313" key="5">
    <source>
        <dbReference type="Proteomes" id="UP001241072"/>
    </source>
</evidence>
<dbReference type="Pfam" id="PF11992">
    <property type="entry name" value="TgpA_N"/>
    <property type="match status" value="1"/>
</dbReference>